<sequence>MKIVIFGSTGSIGMHLVQQALQQGHAVTAFTRNPVKLSPLNHAGLTVVQGDILNYPDVEQAVRQQDAVLCAIGDGNKGKVRAAGTRNIIAAMKKMGVNRLICQTTLGLGESWGNLNFFWRHIMFGFLLRKAFHDHEVQEKQLMESGLDYTIVRPSAFTDGRVTRSYNVGFDGDHKPLTLKISRADVADFMLQQLHRAEYVKKAVSISN</sequence>
<evidence type="ECO:0000313" key="3">
    <source>
        <dbReference type="Proteomes" id="UP000199577"/>
    </source>
</evidence>
<dbReference type="InterPro" id="IPR051606">
    <property type="entry name" value="Polyketide_Oxido-like"/>
</dbReference>
<organism evidence="2 3">
    <name type="scientific">Parapedobacter composti</name>
    <dbReference type="NCBI Taxonomy" id="623281"/>
    <lineage>
        <taxon>Bacteria</taxon>
        <taxon>Pseudomonadati</taxon>
        <taxon>Bacteroidota</taxon>
        <taxon>Sphingobacteriia</taxon>
        <taxon>Sphingobacteriales</taxon>
        <taxon>Sphingobacteriaceae</taxon>
        <taxon>Parapedobacter</taxon>
    </lineage>
</organism>
<keyword evidence="3" id="KW-1185">Reference proteome</keyword>
<reference evidence="2 3" key="1">
    <citation type="submission" date="2016-10" db="EMBL/GenBank/DDBJ databases">
        <authorList>
            <person name="de Groot N.N."/>
        </authorList>
    </citation>
    <scope>NUCLEOTIDE SEQUENCE [LARGE SCALE GENOMIC DNA]</scope>
    <source>
        <strain evidence="2 3">DSM 22900</strain>
    </source>
</reference>
<dbReference type="PANTHER" id="PTHR43355:SF2">
    <property type="entry name" value="FLAVIN REDUCTASE (NADPH)"/>
    <property type="match status" value="1"/>
</dbReference>
<accession>A0A1I1F119</accession>
<dbReference type="InterPro" id="IPR016040">
    <property type="entry name" value="NAD(P)-bd_dom"/>
</dbReference>
<dbReference type="GO" id="GO:0004074">
    <property type="term" value="F:biliverdin reductase [NAD(P)H] activity"/>
    <property type="evidence" value="ECO:0007669"/>
    <property type="project" value="TreeGrafter"/>
</dbReference>
<dbReference type="SUPFAM" id="SSF51735">
    <property type="entry name" value="NAD(P)-binding Rossmann-fold domains"/>
    <property type="match status" value="1"/>
</dbReference>
<dbReference type="InterPro" id="IPR036291">
    <property type="entry name" value="NAD(P)-bd_dom_sf"/>
</dbReference>
<dbReference type="Proteomes" id="UP000199577">
    <property type="component" value="Unassembled WGS sequence"/>
</dbReference>
<dbReference type="OrthoDB" id="9790734at2"/>
<evidence type="ECO:0000259" key="1">
    <source>
        <dbReference type="Pfam" id="PF13460"/>
    </source>
</evidence>
<proteinExistence type="predicted"/>
<feature type="domain" description="NAD(P)-binding" evidence="1">
    <location>
        <begin position="7"/>
        <end position="195"/>
    </location>
</feature>
<name>A0A1I1F119_9SPHI</name>
<dbReference type="STRING" id="623281.SAMN05421747_102178"/>
<dbReference type="EMBL" id="FOLL01000002">
    <property type="protein sequence ID" value="SFB93095.1"/>
    <property type="molecule type" value="Genomic_DNA"/>
</dbReference>
<dbReference type="PANTHER" id="PTHR43355">
    <property type="entry name" value="FLAVIN REDUCTASE (NADPH)"/>
    <property type="match status" value="1"/>
</dbReference>
<protein>
    <submittedName>
        <fullName evidence="2">Putative NADH-flavin reductase</fullName>
    </submittedName>
</protein>
<dbReference type="Gene3D" id="3.40.50.720">
    <property type="entry name" value="NAD(P)-binding Rossmann-like Domain"/>
    <property type="match status" value="1"/>
</dbReference>
<dbReference type="RefSeq" id="WP_090971349.1">
    <property type="nucleotide sequence ID" value="NZ_FOLL01000002.1"/>
</dbReference>
<dbReference type="Pfam" id="PF13460">
    <property type="entry name" value="NAD_binding_10"/>
    <property type="match status" value="1"/>
</dbReference>
<dbReference type="CDD" id="cd05244">
    <property type="entry name" value="BVR-B_like_SDR_a"/>
    <property type="match status" value="1"/>
</dbReference>
<dbReference type="AlphaFoldDB" id="A0A1I1F119"/>
<evidence type="ECO:0000313" key="2">
    <source>
        <dbReference type="EMBL" id="SFB93095.1"/>
    </source>
</evidence>
<gene>
    <name evidence="2" type="ORF">SAMN05421747_102178</name>
</gene>
<dbReference type="GO" id="GO:0042602">
    <property type="term" value="F:riboflavin reductase (NADPH) activity"/>
    <property type="evidence" value="ECO:0007669"/>
    <property type="project" value="TreeGrafter"/>
</dbReference>